<dbReference type="PANTHER" id="PTHR47245">
    <property type="entry name" value="PEPTIDYLPROLYL ISOMERASE"/>
    <property type="match status" value="1"/>
</dbReference>
<dbReference type="Pfam" id="PF00639">
    <property type="entry name" value="Rotamase"/>
    <property type="match status" value="1"/>
</dbReference>
<evidence type="ECO:0000256" key="1">
    <source>
        <dbReference type="ARBA" id="ARBA00000971"/>
    </source>
</evidence>
<accession>A0A9X4BIK5</accession>
<protein>
    <recommendedName>
        <fullName evidence="3">peptidylprolyl isomerase</fullName>
        <ecNumber evidence="3">5.2.1.8</ecNumber>
    </recommendedName>
</protein>
<dbReference type="SUPFAM" id="SSF54534">
    <property type="entry name" value="FKBP-like"/>
    <property type="match status" value="1"/>
</dbReference>
<comment type="catalytic activity">
    <reaction evidence="1">
        <text>[protein]-peptidylproline (omega=180) = [protein]-peptidylproline (omega=0)</text>
        <dbReference type="Rhea" id="RHEA:16237"/>
        <dbReference type="Rhea" id="RHEA-COMP:10747"/>
        <dbReference type="Rhea" id="RHEA-COMP:10748"/>
        <dbReference type="ChEBI" id="CHEBI:83833"/>
        <dbReference type="ChEBI" id="CHEBI:83834"/>
        <dbReference type="EC" id="5.2.1.8"/>
    </reaction>
</comment>
<keyword evidence="5" id="KW-0413">Isomerase</keyword>
<evidence type="ECO:0000313" key="8">
    <source>
        <dbReference type="EMBL" id="MDC8011204.1"/>
    </source>
</evidence>
<dbReference type="InterPro" id="IPR050245">
    <property type="entry name" value="PrsA_foldase"/>
</dbReference>
<evidence type="ECO:0000256" key="2">
    <source>
        <dbReference type="ARBA" id="ARBA00007656"/>
    </source>
</evidence>
<proteinExistence type="inferred from homology"/>
<evidence type="ECO:0000256" key="4">
    <source>
        <dbReference type="ARBA" id="ARBA00023110"/>
    </source>
</evidence>
<dbReference type="EMBL" id="JAOVZO020000001">
    <property type="protein sequence ID" value="MDC8011204.1"/>
    <property type="molecule type" value="Genomic_DNA"/>
</dbReference>
<dbReference type="Gene3D" id="3.10.50.40">
    <property type="match status" value="1"/>
</dbReference>
<comment type="caution">
    <text evidence="8">The sequence shown here is derived from an EMBL/GenBank/DDBJ whole genome shotgun (WGS) entry which is preliminary data.</text>
</comment>
<keyword evidence="6" id="KW-0732">Signal</keyword>
<dbReference type="AlphaFoldDB" id="A0A9X4BIK5"/>
<evidence type="ECO:0000256" key="5">
    <source>
        <dbReference type="PROSITE-ProRule" id="PRU00278"/>
    </source>
</evidence>
<feature type="chain" id="PRO_5040955248" description="peptidylprolyl isomerase" evidence="6">
    <location>
        <begin position="30"/>
        <end position="443"/>
    </location>
</feature>
<evidence type="ECO:0000313" key="9">
    <source>
        <dbReference type="Proteomes" id="UP001139971"/>
    </source>
</evidence>
<name>A0A9X4BIK5_9GAMM</name>
<dbReference type="RefSeq" id="WP_263543076.1">
    <property type="nucleotide sequence ID" value="NZ_JAOVZO020000001.1"/>
</dbReference>
<dbReference type="Proteomes" id="UP001139971">
    <property type="component" value="Unassembled WGS sequence"/>
</dbReference>
<dbReference type="GO" id="GO:0003755">
    <property type="term" value="F:peptidyl-prolyl cis-trans isomerase activity"/>
    <property type="evidence" value="ECO:0007669"/>
    <property type="project" value="UniProtKB-KW"/>
</dbReference>
<organism evidence="8 9">
    <name type="scientific">Tahibacter soli</name>
    <dbReference type="NCBI Taxonomy" id="2983605"/>
    <lineage>
        <taxon>Bacteria</taxon>
        <taxon>Pseudomonadati</taxon>
        <taxon>Pseudomonadota</taxon>
        <taxon>Gammaproteobacteria</taxon>
        <taxon>Lysobacterales</taxon>
        <taxon>Rhodanobacteraceae</taxon>
        <taxon>Tahibacter</taxon>
    </lineage>
</organism>
<sequence length="443" mass="47922">MNLVRFAAARLVARCGLMLLAAAAPDAGAAVVARVDGDAIGSASLAVLVRYARLTDRAASGRDVLDAVIERRLLARHALATYPVDALFPERRVAFAPDVAADERLVAVLRAVYRDETDAALTVEAARRATVARADVDADALRAALGDPARLRVEYALDDASRDRAAALVLLRYRMPGGDAGALTLADLYARQNVQGRMALHNLDVEFLDRQVDARLAALLVVDDARRRLGRTAVAELRRALADQELERALGERYGLGADLHDDSAYLAGLRARVTADDIARWYDAHRERFRRVDAVRVRHIRLADEATALRVAHALAADGSNFGELARRHSIAPDGAGGGDLGWIDASAQRDWFGALAFAQPPWRNGAPVREPVKADAPAAWEIVRVDEQRVGWHAKDSETVRYLASRDIAEQRARAAFAALRDRLRVAAKIAVAGDTAGGGE</sequence>
<evidence type="ECO:0000256" key="6">
    <source>
        <dbReference type="SAM" id="SignalP"/>
    </source>
</evidence>
<dbReference type="InterPro" id="IPR046357">
    <property type="entry name" value="PPIase_dom_sf"/>
</dbReference>
<dbReference type="InterPro" id="IPR000297">
    <property type="entry name" value="PPIase_PpiC"/>
</dbReference>
<reference evidence="8" key="1">
    <citation type="submission" date="2023-02" db="EMBL/GenBank/DDBJ databases">
        <title>Tahibacter soli sp. nov. isolated from soil.</title>
        <authorList>
            <person name="Baek J.H."/>
            <person name="Lee J.K."/>
            <person name="Choi D.G."/>
            <person name="Jeon C.O."/>
        </authorList>
    </citation>
    <scope>NUCLEOTIDE SEQUENCE</scope>
    <source>
        <strain evidence="8">BL</strain>
    </source>
</reference>
<comment type="similarity">
    <text evidence="2">Belongs to the PpiC/parvulin rotamase family.</text>
</comment>
<keyword evidence="9" id="KW-1185">Reference proteome</keyword>
<feature type="signal peptide" evidence="6">
    <location>
        <begin position="1"/>
        <end position="29"/>
    </location>
</feature>
<evidence type="ECO:0000256" key="3">
    <source>
        <dbReference type="ARBA" id="ARBA00013194"/>
    </source>
</evidence>
<keyword evidence="4 5" id="KW-0697">Rotamase</keyword>
<evidence type="ECO:0000259" key="7">
    <source>
        <dbReference type="PROSITE" id="PS50198"/>
    </source>
</evidence>
<dbReference type="PANTHER" id="PTHR47245:SF2">
    <property type="entry name" value="PEPTIDYL-PROLYL CIS-TRANS ISOMERASE HP_0175-RELATED"/>
    <property type="match status" value="1"/>
</dbReference>
<dbReference type="PROSITE" id="PS50198">
    <property type="entry name" value="PPIC_PPIASE_2"/>
    <property type="match status" value="1"/>
</dbReference>
<dbReference type="EC" id="5.2.1.8" evidence="3"/>
<gene>
    <name evidence="8" type="ORF">OD750_001445</name>
</gene>
<feature type="domain" description="PpiC" evidence="7">
    <location>
        <begin position="293"/>
        <end position="389"/>
    </location>
</feature>